<dbReference type="Gene3D" id="2.170.130.10">
    <property type="entry name" value="TonB-dependent receptor, plug domain"/>
    <property type="match status" value="1"/>
</dbReference>
<dbReference type="NCBIfam" id="TIGR01782">
    <property type="entry name" value="TonB-Xanth-Caul"/>
    <property type="match status" value="1"/>
</dbReference>
<evidence type="ECO:0000256" key="1">
    <source>
        <dbReference type="ARBA" id="ARBA00004442"/>
    </source>
</evidence>
<evidence type="ECO:0000256" key="3">
    <source>
        <dbReference type="ARBA" id="ARBA00023237"/>
    </source>
</evidence>
<dbReference type="InterPro" id="IPR000531">
    <property type="entry name" value="Beta-barrel_TonB"/>
</dbReference>
<dbReference type="InterPro" id="IPR037066">
    <property type="entry name" value="Plug_dom_sf"/>
</dbReference>
<sequence length="1011" mass="110451">MKTTNFKKTKIAASIAMLVGSSFALPAFAEEATAPEQVIIAAEQAKADESVNVNQIVKGDADLEVIEITGIKGSLIRAMNIKRDMSGVVDAISSEEMGKFPDTNLAESLQRITGVTVSRSNGEGSQITVRGFGPSFNLVTLNGRQMPGTGNSRSYNFENLSSDGVAALEVYKTARAANPTGGLGATVNILTTKPFASPGEKFSISAKAIYDTSNEEGDNVTPEFSAGYSNTFADESFGFAFSVNHQERDFQQQSASVQGWQANVALPTNLDPANVIDPRAIDDEGNRIGNHFFPRDLNYNINNFQRERTNGHAIIQYAPVEEFIISVDYTGTKATTGENSIGWGMWNSYGGNINGYELDDNGTAIYTDISGDDGSYSATRATTEVKEQSVGINFDWQATDNLMLVLDYHNSSAETDNGADEGLGSRGTLIFGSADLNNKIYDYRTGDVPSGEILWNNGTNELATSDIDSHFSQFLHNPGKSEIEQVQLDVVWENTTFDIGLVDIKMGLAHTKQKMSGSNAWSGLIGGFGFGTDYTAMLPDGSFTRNDTGNFLDAIDGGGSDLNPNYYYTFDFEELVARSEAFLTNEELGGEDYFAPSAYHPMGTLSDGSVEEETSSIYIDTAWEFDIANLPFQLNVGGRYEQTDVTSSVMQPVPTEVWWKGGSEWHTQYLPGENNFLTLEGEHDVFLPMIDLRADFTDDLVGRISWGKTISRAPLGDLAGGRTLSGSPKVGSRTGSEGNTNLQPFESTNFDLSLEYYFAEGSYASVGYFQKDVDQFIGSQVTETTIDGFYDIYQGPRWEQAVSDVESRGEQATDVAIFAQMQANGSALNDQGYIVPASGDPLMNWDITRPFNAPDTKTVQGVELAFQTLFGETGFGLGVNGTIIEGDVEFDVEDLETAQTPLNGLSNSANFQAFYEKHGLSVKIMYAWRDSYLIGVGQDQGSSDNPPQFAKEYGQWDMSINYDITDRFTVSLEGVNLNNETEQGYGRYEEQFLFAREYGPRFALGISYGFQ</sequence>
<dbReference type="InterPro" id="IPR036942">
    <property type="entry name" value="Beta-barrel_TonB_sf"/>
</dbReference>
<feature type="compositionally biased region" description="Polar residues" evidence="5">
    <location>
        <begin position="733"/>
        <end position="742"/>
    </location>
</feature>
<protein>
    <submittedName>
        <fullName evidence="9">TonB-dependent receptor</fullName>
    </submittedName>
</protein>
<dbReference type="RefSeq" id="WP_101343365.1">
    <property type="nucleotide sequence ID" value="NZ_PJAI02000001.1"/>
</dbReference>
<evidence type="ECO:0000256" key="2">
    <source>
        <dbReference type="ARBA" id="ARBA00023136"/>
    </source>
</evidence>
<evidence type="ECO:0000313" key="10">
    <source>
        <dbReference type="Proteomes" id="UP000815846"/>
    </source>
</evidence>
<keyword evidence="3" id="KW-0998">Cell outer membrane</keyword>
<evidence type="ECO:0000256" key="4">
    <source>
        <dbReference type="RuleBase" id="RU003357"/>
    </source>
</evidence>
<dbReference type="Pfam" id="PF00593">
    <property type="entry name" value="TonB_dep_Rec_b-barrel"/>
    <property type="match status" value="1"/>
</dbReference>
<organism evidence="9 10">
    <name type="scientific">Colwellia echini</name>
    <dbReference type="NCBI Taxonomy" id="1982103"/>
    <lineage>
        <taxon>Bacteria</taxon>
        <taxon>Pseudomonadati</taxon>
        <taxon>Pseudomonadota</taxon>
        <taxon>Gammaproteobacteria</taxon>
        <taxon>Alteromonadales</taxon>
        <taxon>Colwelliaceae</taxon>
        <taxon>Colwellia</taxon>
    </lineage>
</organism>
<comment type="similarity">
    <text evidence="4">Belongs to the TonB-dependent receptor family.</text>
</comment>
<dbReference type="PANTHER" id="PTHR40980">
    <property type="entry name" value="PLUG DOMAIN-CONTAINING PROTEIN"/>
    <property type="match status" value="1"/>
</dbReference>
<comment type="caution">
    <text evidence="9">The sequence shown here is derived from an EMBL/GenBank/DDBJ whole genome shotgun (WGS) entry which is preliminary data.</text>
</comment>
<reference evidence="9 10" key="1">
    <citation type="submission" date="2019-08" db="EMBL/GenBank/DDBJ databases">
        <title>Microbe sample from Colwellia echini.</title>
        <authorList>
            <person name="Christiansen L."/>
            <person name="Pathiraja D."/>
            <person name="Schultz-Johansen M."/>
            <person name="Choi I.-G."/>
            <person name="Stougaard P."/>
        </authorList>
    </citation>
    <scope>NUCLEOTIDE SEQUENCE [LARGE SCALE GENOMIC DNA]</scope>
    <source>
        <strain evidence="9 10">A3</strain>
    </source>
</reference>
<feature type="domain" description="TonB-dependent receptor plug" evidence="8">
    <location>
        <begin position="82"/>
        <end position="181"/>
    </location>
</feature>
<dbReference type="Proteomes" id="UP000815846">
    <property type="component" value="Unassembled WGS sequence"/>
</dbReference>
<name>A0ABY3N1C8_9GAMM</name>
<dbReference type="EMBL" id="PJAI02000001">
    <property type="protein sequence ID" value="TYK67255.1"/>
    <property type="molecule type" value="Genomic_DNA"/>
</dbReference>
<evidence type="ECO:0000313" key="9">
    <source>
        <dbReference type="EMBL" id="TYK67255.1"/>
    </source>
</evidence>
<feature type="chain" id="PRO_5047154002" evidence="6">
    <location>
        <begin position="30"/>
        <end position="1011"/>
    </location>
</feature>
<evidence type="ECO:0000259" key="8">
    <source>
        <dbReference type="Pfam" id="PF07715"/>
    </source>
</evidence>
<evidence type="ECO:0000256" key="6">
    <source>
        <dbReference type="SAM" id="SignalP"/>
    </source>
</evidence>
<dbReference type="Gene3D" id="2.40.170.20">
    <property type="entry name" value="TonB-dependent receptor, beta-barrel domain"/>
    <property type="match status" value="1"/>
</dbReference>
<dbReference type="PANTHER" id="PTHR40980:SF3">
    <property type="entry name" value="TONB-DEPENDENT RECEPTOR-LIKE BETA-BARREL DOMAIN-CONTAINING PROTEIN"/>
    <property type="match status" value="1"/>
</dbReference>
<accession>A0ABY3N1C8</accession>
<keyword evidence="4" id="KW-0798">TonB box</keyword>
<feature type="signal peptide" evidence="6">
    <location>
        <begin position="1"/>
        <end position="29"/>
    </location>
</feature>
<gene>
    <name evidence="9" type="ORF">CWS31_001655</name>
</gene>
<comment type="subcellular location">
    <subcellularLocation>
        <location evidence="1 4">Cell outer membrane</location>
    </subcellularLocation>
</comment>
<dbReference type="SUPFAM" id="SSF56935">
    <property type="entry name" value="Porins"/>
    <property type="match status" value="1"/>
</dbReference>
<dbReference type="Pfam" id="PF07715">
    <property type="entry name" value="Plug"/>
    <property type="match status" value="1"/>
</dbReference>
<dbReference type="InterPro" id="IPR010104">
    <property type="entry name" value="TonB_rcpt_bac"/>
</dbReference>
<feature type="domain" description="TonB-dependent receptor-like beta-barrel" evidence="7">
    <location>
        <begin position="441"/>
        <end position="977"/>
    </location>
</feature>
<feature type="region of interest" description="Disordered" evidence="5">
    <location>
        <begin position="721"/>
        <end position="742"/>
    </location>
</feature>
<keyword evidence="9" id="KW-0675">Receptor</keyword>
<keyword evidence="6" id="KW-0732">Signal</keyword>
<proteinExistence type="inferred from homology"/>
<keyword evidence="2 4" id="KW-0472">Membrane</keyword>
<dbReference type="InterPro" id="IPR012910">
    <property type="entry name" value="Plug_dom"/>
</dbReference>
<evidence type="ECO:0000259" key="7">
    <source>
        <dbReference type="Pfam" id="PF00593"/>
    </source>
</evidence>
<keyword evidence="10" id="KW-1185">Reference proteome</keyword>
<evidence type="ECO:0000256" key="5">
    <source>
        <dbReference type="SAM" id="MobiDB-lite"/>
    </source>
</evidence>